<dbReference type="SUPFAM" id="SSF51069">
    <property type="entry name" value="Carbonic anhydrase"/>
    <property type="match status" value="1"/>
</dbReference>
<gene>
    <name evidence="8" type="ORF">CHYS00102_LOCUS6994</name>
</gene>
<evidence type="ECO:0000259" key="7">
    <source>
        <dbReference type="PROSITE" id="PS51144"/>
    </source>
</evidence>
<dbReference type="Pfam" id="PF00194">
    <property type="entry name" value="Carb_anhydrase"/>
    <property type="match status" value="1"/>
</dbReference>
<dbReference type="PANTHER" id="PTHR18952:SF265">
    <property type="entry name" value="CARBONIC ANHYDRASE"/>
    <property type="match status" value="1"/>
</dbReference>
<dbReference type="InterPro" id="IPR036398">
    <property type="entry name" value="CA_dom_sf"/>
</dbReference>
<accession>A0A7S1B9S9</accession>
<protein>
    <recommendedName>
        <fullName evidence="2">carbonic anhydrase</fullName>
        <ecNumber evidence="2">4.2.1.1</ecNumber>
    </recommendedName>
</protein>
<evidence type="ECO:0000313" key="8">
    <source>
        <dbReference type="EMBL" id="CAD8879810.1"/>
    </source>
</evidence>
<feature type="domain" description="Alpha-carbonic anhydrase" evidence="7">
    <location>
        <begin position="1"/>
        <end position="158"/>
    </location>
</feature>
<comment type="catalytic activity">
    <reaction evidence="6">
        <text>hydrogencarbonate + H(+) = CO2 + H2O</text>
        <dbReference type="Rhea" id="RHEA:10748"/>
        <dbReference type="ChEBI" id="CHEBI:15377"/>
        <dbReference type="ChEBI" id="CHEBI:15378"/>
        <dbReference type="ChEBI" id="CHEBI:16526"/>
        <dbReference type="ChEBI" id="CHEBI:17544"/>
        <dbReference type="EC" id="4.2.1.1"/>
    </reaction>
</comment>
<keyword evidence="5" id="KW-0456">Lyase</keyword>
<dbReference type="GO" id="GO:0008270">
    <property type="term" value="F:zinc ion binding"/>
    <property type="evidence" value="ECO:0007669"/>
    <property type="project" value="InterPro"/>
</dbReference>
<dbReference type="EC" id="4.2.1.1" evidence="2"/>
<dbReference type="Gene3D" id="3.10.200.10">
    <property type="entry name" value="Alpha carbonic anhydrase"/>
    <property type="match status" value="1"/>
</dbReference>
<evidence type="ECO:0000256" key="3">
    <source>
        <dbReference type="ARBA" id="ARBA00022723"/>
    </source>
</evidence>
<dbReference type="AlphaFoldDB" id="A0A7S1B9S9"/>
<dbReference type="InterPro" id="IPR001148">
    <property type="entry name" value="CA_dom"/>
</dbReference>
<proteinExistence type="inferred from homology"/>
<dbReference type="PROSITE" id="PS51144">
    <property type="entry name" value="ALPHA_CA_2"/>
    <property type="match status" value="1"/>
</dbReference>
<dbReference type="GO" id="GO:0004089">
    <property type="term" value="F:carbonate dehydratase activity"/>
    <property type="evidence" value="ECO:0007669"/>
    <property type="project" value="UniProtKB-EC"/>
</dbReference>
<keyword evidence="4" id="KW-0862">Zinc</keyword>
<sequence>MRQRKLQEKYKRKQLEEDMEDFPQHYANTTENDKMTPLFMEEELKAILSGRQVRRLKDKYDGKGIRAKMFPYDLFPTIFWYRYKGSLTMPPCTEMVLWHVLDKPLKISQIQLKELADLLYSYQDEKTCELNTMATRKGDVFRPLQKQNMEEQNVTHCVEGTWTDWKYDEGKYR</sequence>
<dbReference type="InterPro" id="IPR023561">
    <property type="entry name" value="Carbonic_anhydrase_a-class"/>
</dbReference>
<reference evidence="8" key="1">
    <citation type="submission" date="2021-01" db="EMBL/GenBank/DDBJ databases">
        <authorList>
            <person name="Corre E."/>
            <person name="Pelletier E."/>
            <person name="Niang G."/>
            <person name="Scheremetjew M."/>
            <person name="Finn R."/>
            <person name="Kale V."/>
            <person name="Holt S."/>
            <person name="Cochrane G."/>
            <person name="Meng A."/>
            <person name="Brown T."/>
            <person name="Cohen L."/>
        </authorList>
    </citation>
    <scope>NUCLEOTIDE SEQUENCE</scope>
    <source>
        <strain evidence="8">308</strain>
    </source>
</reference>
<evidence type="ECO:0000256" key="4">
    <source>
        <dbReference type="ARBA" id="ARBA00022833"/>
    </source>
</evidence>
<evidence type="ECO:0000256" key="6">
    <source>
        <dbReference type="ARBA" id="ARBA00048348"/>
    </source>
</evidence>
<dbReference type="EMBL" id="HBFR01009656">
    <property type="protein sequence ID" value="CAD8879810.1"/>
    <property type="molecule type" value="Transcribed_RNA"/>
</dbReference>
<name>A0A7S1B9S9_9STRA</name>
<evidence type="ECO:0000256" key="2">
    <source>
        <dbReference type="ARBA" id="ARBA00012925"/>
    </source>
</evidence>
<keyword evidence="3" id="KW-0479">Metal-binding</keyword>
<organism evidence="8">
    <name type="scientific">Corethron hystrix</name>
    <dbReference type="NCBI Taxonomy" id="216773"/>
    <lineage>
        <taxon>Eukaryota</taxon>
        <taxon>Sar</taxon>
        <taxon>Stramenopiles</taxon>
        <taxon>Ochrophyta</taxon>
        <taxon>Bacillariophyta</taxon>
        <taxon>Coscinodiscophyceae</taxon>
        <taxon>Corethrophycidae</taxon>
        <taxon>Corethrales</taxon>
        <taxon>Corethraceae</taxon>
        <taxon>Corethron</taxon>
    </lineage>
</organism>
<evidence type="ECO:0000256" key="5">
    <source>
        <dbReference type="ARBA" id="ARBA00023239"/>
    </source>
</evidence>
<dbReference type="PANTHER" id="PTHR18952">
    <property type="entry name" value="CARBONIC ANHYDRASE"/>
    <property type="match status" value="1"/>
</dbReference>
<evidence type="ECO:0000256" key="1">
    <source>
        <dbReference type="ARBA" id="ARBA00010718"/>
    </source>
</evidence>
<comment type="similarity">
    <text evidence="1">Belongs to the alpha-carbonic anhydrase family.</text>
</comment>